<keyword evidence="2" id="KW-1133">Transmembrane helix</keyword>
<keyword evidence="2" id="KW-0812">Transmembrane</keyword>
<protein>
    <submittedName>
        <fullName evidence="3">Uncharacterized protein</fullName>
    </submittedName>
</protein>
<keyword evidence="4" id="KW-1185">Reference proteome</keyword>
<dbReference type="AlphaFoldDB" id="A0A640KA73"/>
<dbReference type="EMBL" id="BLBS01000009">
    <property type="protein sequence ID" value="GET86188.1"/>
    <property type="molecule type" value="Genomic_DNA"/>
</dbReference>
<evidence type="ECO:0000313" key="3">
    <source>
        <dbReference type="EMBL" id="GET86188.1"/>
    </source>
</evidence>
<proteinExistence type="predicted"/>
<reference evidence="3" key="1">
    <citation type="submission" date="2019-11" db="EMBL/GenBank/DDBJ databases">
        <title>Leishmania tarentolae CDS.</title>
        <authorList>
            <person name="Goto Y."/>
            <person name="Yamagishi J."/>
        </authorList>
    </citation>
    <scope>NUCLEOTIDE SEQUENCE [LARGE SCALE GENOMIC DNA]</scope>
    <source>
        <strain evidence="3">Parrot Tar II</strain>
    </source>
</reference>
<keyword evidence="2" id="KW-0472">Membrane</keyword>
<dbReference type="OrthoDB" id="266673at2759"/>
<accession>A0A640KA73</accession>
<name>A0A640KA73_LEITA</name>
<organism evidence="3 4">
    <name type="scientific">Leishmania tarentolae</name>
    <name type="common">Sauroleishmania tarentolae</name>
    <dbReference type="NCBI Taxonomy" id="5689"/>
    <lineage>
        <taxon>Eukaryota</taxon>
        <taxon>Discoba</taxon>
        <taxon>Euglenozoa</taxon>
        <taxon>Kinetoplastea</taxon>
        <taxon>Metakinetoplastina</taxon>
        <taxon>Trypanosomatida</taxon>
        <taxon>Trypanosomatidae</taxon>
        <taxon>Leishmaniinae</taxon>
        <taxon>Leishmania</taxon>
        <taxon>lizard Leishmania</taxon>
    </lineage>
</organism>
<gene>
    <name evidence="3" type="ORF">LtaPh_0805600</name>
</gene>
<evidence type="ECO:0000256" key="2">
    <source>
        <dbReference type="SAM" id="Phobius"/>
    </source>
</evidence>
<evidence type="ECO:0000256" key="1">
    <source>
        <dbReference type="SAM" id="MobiDB-lite"/>
    </source>
</evidence>
<dbReference type="Proteomes" id="UP000419144">
    <property type="component" value="Unassembled WGS sequence"/>
</dbReference>
<dbReference type="VEuPathDB" id="TriTrypDB:LtaPh_0805600"/>
<feature type="region of interest" description="Disordered" evidence="1">
    <location>
        <begin position="156"/>
        <end position="192"/>
    </location>
</feature>
<comment type="caution">
    <text evidence="3">The sequence shown here is derived from an EMBL/GenBank/DDBJ whole genome shotgun (WGS) entry which is preliminary data.</text>
</comment>
<evidence type="ECO:0000313" key="4">
    <source>
        <dbReference type="Proteomes" id="UP000419144"/>
    </source>
</evidence>
<feature type="transmembrane region" description="Helical" evidence="2">
    <location>
        <begin position="97"/>
        <end position="120"/>
    </location>
</feature>
<sequence>MAATVSTCTLALQRRNAALVLVCMASAWCALCMMMSSTSMVLAQGSASATTNSCTFTIWATTLPPSGDAHIVYPAGSVAYQQKNHTIPPVSFFLDHWYVPIALITCAVCWLYIFLAVWVIKRFDFHAQYRAKKVVGPSYATKGYFHLHGDDAISSAPPPSARSYTTSPSFGALFSDHDDDVNEVNPLQHPQP</sequence>